<comment type="caution">
    <text evidence="1">The sequence shown here is derived from an EMBL/GenBank/DDBJ whole genome shotgun (WGS) entry which is preliminary data.</text>
</comment>
<organism evidence="1 2">
    <name type="scientific">Amycolatopsis roodepoortensis</name>
    <dbReference type="NCBI Taxonomy" id="700274"/>
    <lineage>
        <taxon>Bacteria</taxon>
        <taxon>Bacillati</taxon>
        <taxon>Actinomycetota</taxon>
        <taxon>Actinomycetes</taxon>
        <taxon>Pseudonocardiales</taxon>
        <taxon>Pseudonocardiaceae</taxon>
        <taxon>Amycolatopsis</taxon>
    </lineage>
</organism>
<accession>A0ABR9KZX6</accession>
<keyword evidence="2" id="KW-1185">Reference proteome</keyword>
<protein>
    <submittedName>
        <fullName evidence="1">Uncharacterized protein</fullName>
    </submittedName>
</protein>
<sequence>MATNPASPGGAEERAPDDFTRIPHQSLGALVERWSAARTRTFLAKDGEADPKDLVTELAYGTRIAHQITAGRWCVVAELLRTGAVDSWAQIGTMIEVTETEARDEFHGWVAAQVALRRRTGTIGLTEADAAELFSLSSAVSW</sequence>
<dbReference type="RefSeq" id="WP_192741637.1">
    <property type="nucleotide sequence ID" value="NZ_JADBEJ010000001.1"/>
</dbReference>
<dbReference type="Proteomes" id="UP000656548">
    <property type="component" value="Unassembled WGS sequence"/>
</dbReference>
<evidence type="ECO:0000313" key="1">
    <source>
        <dbReference type="EMBL" id="MBE1573893.1"/>
    </source>
</evidence>
<dbReference type="EMBL" id="JADBEJ010000001">
    <property type="protein sequence ID" value="MBE1573893.1"/>
    <property type="molecule type" value="Genomic_DNA"/>
</dbReference>
<proteinExistence type="predicted"/>
<evidence type="ECO:0000313" key="2">
    <source>
        <dbReference type="Proteomes" id="UP000656548"/>
    </source>
</evidence>
<reference evidence="1 2" key="1">
    <citation type="submission" date="2020-10" db="EMBL/GenBank/DDBJ databases">
        <title>Sequencing the genomes of 1000 actinobacteria strains.</title>
        <authorList>
            <person name="Klenk H.-P."/>
        </authorList>
    </citation>
    <scope>NUCLEOTIDE SEQUENCE [LARGE SCALE GENOMIC DNA]</scope>
    <source>
        <strain evidence="1 2">DSM 46661</strain>
    </source>
</reference>
<name>A0ABR9KZX6_9PSEU</name>
<gene>
    <name evidence="1" type="ORF">H4W30_000922</name>
</gene>